<protein>
    <submittedName>
        <fullName evidence="1">Uncharacterized protein</fullName>
    </submittedName>
</protein>
<gene>
    <name evidence="1" type="ORF">SAMN02745219_03398</name>
</gene>
<name>A0A1M6MCK5_9FIRM</name>
<sequence>MPASKRPGFEQFRDALIALIKEHVKQEEIDPFSPWLQVGDESTRESILRAFKNQMESAYGVELVVEPHLVSLDRSIESIAIQLHHVFNTIFLMEQINARIRARLKKSR</sequence>
<proteinExistence type="predicted"/>
<evidence type="ECO:0000313" key="1">
    <source>
        <dbReference type="EMBL" id="SHJ81117.1"/>
    </source>
</evidence>
<evidence type="ECO:0000313" key="2">
    <source>
        <dbReference type="Proteomes" id="UP000184529"/>
    </source>
</evidence>
<reference evidence="2" key="1">
    <citation type="submission" date="2016-11" db="EMBL/GenBank/DDBJ databases">
        <authorList>
            <person name="Varghese N."/>
            <person name="Submissions S."/>
        </authorList>
    </citation>
    <scope>NUCLEOTIDE SEQUENCE [LARGE SCALE GENOMIC DNA]</scope>
    <source>
        <strain evidence="2">DSM 16057</strain>
    </source>
</reference>
<dbReference type="Proteomes" id="UP000184529">
    <property type="component" value="Unassembled WGS sequence"/>
</dbReference>
<dbReference type="OrthoDB" id="1808685at2"/>
<dbReference type="EMBL" id="FQZM01000066">
    <property type="protein sequence ID" value="SHJ81117.1"/>
    <property type="molecule type" value="Genomic_DNA"/>
</dbReference>
<dbReference type="STRING" id="1121432.SAMN02745219_03398"/>
<keyword evidence="2" id="KW-1185">Reference proteome</keyword>
<organism evidence="1 2">
    <name type="scientific">Desulfofundulus thermosubterraneus DSM 16057</name>
    <dbReference type="NCBI Taxonomy" id="1121432"/>
    <lineage>
        <taxon>Bacteria</taxon>
        <taxon>Bacillati</taxon>
        <taxon>Bacillota</taxon>
        <taxon>Clostridia</taxon>
        <taxon>Eubacteriales</taxon>
        <taxon>Peptococcaceae</taxon>
        <taxon>Desulfofundulus</taxon>
    </lineage>
</organism>
<dbReference type="RefSeq" id="WP_072871421.1">
    <property type="nucleotide sequence ID" value="NZ_FQZM01000066.1"/>
</dbReference>
<dbReference type="AlphaFoldDB" id="A0A1M6MCK5"/>
<accession>A0A1M6MCK5</accession>